<organism evidence="12 14">
    <name type="scientific">Photobacterium phosphoreum</name>
    <dbReference type="NCBI Taxonomy" id="659"/>
    <lineage>
        <taxon>Bacteria</taxon>
        <taxon>Pseudomonadati</taxon>
        <taxon>Pseudomonadota</taxon>
        <taxon>Gammaproteobacteria</taxon>
        <taxon>Vibrionales</taxon>
        <taxon>Vibrionaceae</taxon>
        <taxon>Photobacterium</taxon>
    </lineage>
</organism>
<dbReference type="RefSeq" id="WP_045028541.1">
    <property type="nucleotide sequence ID" value="NZ_CAMLDN010000009.1"/>
</dbReference>
<evidence type="ECO:0000256" key="5">
    <source>
        <dbReference type="ARBA" id="ARBA00022927"/>
    </source>
</evidence>
<evidence type="ECO:0000313" key="13">
    <source>
        <dbReference type="Proteomes" id="UP000241405"/>
    </source>
</evidence>
<feature type="transmembrane region" description="Helical" evidence="9">
    <location>
        <begin position="6"/>
        <end position="22"/>
    </location>
</feature>
<gene>
    <name evidence="9 10" type="primary">tatA</name>
    <name evidence="12" type="ORF">C9J18_03875</name>
    <name evidence="11" type="ORF">CTM96_04215</name>
    <name evidence="10" type="ORF">GLP33_09435</name>
</gene>
<comment type="function">
    <text evidence="9">Part of the twin-arginine translocation (Tat) system that transports large folded proteins containing a characteristic twin-arginine motif in their signal peptide across membranes. TatA could form the protein-conducting channel of the Tat system.</text>
</comment>
<dbReference type="GeneID" id="57354610"/>
<evidence type="ECO:0000256" key="1">
    <source>
        <dbReference type="ARBA" id="ARBA00004162"/>
    </source>
</evidence>
<comment type="caution">
    <text evidence="12">The sequence shown here is derived from an EMBL/GenBank/DDBJ whole genome shotgun (WGS) entry which is preliminary data.</text>
</comment>
<dbReference type="InterPro" id="IPR006312">
    <property type="entry name" value="TatA/E"/>
</dbReference>
<evidence type="ECO:0000313" key="14">
    <source>
        <dbReference type="Proteomes" id="UP000241618"/>
    </source>
</evidence>
<evidence type="ECO:0000256" key="2">
    <source>
        <dbReference type="ARBA" id="ARBA00022448"/>
    </source>
</evidence>
<dbReference type="PANTHER" id="PTHR42982">
    <property type="entry name" value="SEC-INDEPENDENT PROTEIN TRANSLOCASE PROTEIN TATA"/>
    <property type="match status" value="1"/>
</dbReference>
<dbReference type="Gene3D" id="1.20.5.3310">
    <property type="match status" value="1"/>
</dbReference>
<keyword evidence="7 9" id="KW-0811">Translocation</keyword>
<keyword evidence="5 9" id="KW-0653">Protein transport</keyword>
<comment type="subcellular location">
    <subcellularLocation>
        <location evidence="1 9">Cell membrane</location>
        <topology evidence="1 9">Single-pass membrane protein</topology>
    </subcellularLocation>
</comment>
<dbReference type="Pfam" id="PF02416">
    <property type="entry name" value="TatA_B_E"/>
    <property type="match status" value="1"/>
</dbReference>
<dbReference type="GO" id="GO:0033281">
    <property type="term" value="C:TAT protein transport complex"/>
    <property type="evidence" value="ECO:0007669"/>
    <property type="project" value="UniProtKB-UniRule"/>
</dbReference>
<dbReference type="Proteomes" id="UP000241618">
    <property type="component" value="Unassembled WGS sequence"/>
</dbReference>
<evidence type="ECO:0000256" key="7">
    <source>
        <dbReference type="ARBA" id="ARBA00023010"/>
    </source>
</evidence>
<dbReference type="GO" id="GO:0008320">
    <property type="term" value="F:protein transmembrane transporter activity"/>
    <property type="evidence" value="ECO:0007669"/>
    <property type="project" value="UniProtKB-UniRule"/>
</dbReference>
<protein>
    <recommendedName>
        <fullName evidence="9">Sec-independent protein translocase protein TatA</fullName>
    </recommendedName>
</protein>
<evidence type="ECO:0000313" key="12">
    <source>
        <dbReference type="EMBL" id="PSU53557.1"/>
    </source>
</evidence>
<dbReference type="EMBL" id="WMCP01000009">
    <property type="protein sequence ID" value="MCF2301953.1"/>
    <property type="molecule type" value="Genomic_DNA"/>
</dbReference>
<evidence type="ECO:0000313" key="11">
    <source>
        <dbReference type="EMBL" id="PSU26784.1"/>
    </source>
</evidence>
<evidence type="ECO:0000256" key="9">
    <source>
        <dbReference type="HAMAP-Rule" id="MF_00236"/>
    </source>
</evidence>
<keyword evidence="6 9" id="KW-1133">Transmembrane helix</keyword>
<keyword evidence="2 9" id="KW-0813">Transport</keyword>
<evidence type="ECO:0000256" key="8">
    <source>
        <dbReference type="ARBA" id="ARBA00023136"/>
    </source>
</evidence>
<keyword evidence="4 9" id="KW-0812">Transmembrane</keyword>
<dbReference type="GO" id="GO:0043953">
    <property type="term" value="P:protein transport by the Tat complex"/>
    <property type="evidence" value="ECO:0007669"/>
    <property type="project" value="UniProtKB-UniRule"/>
</dbReference>
<dbReference type="Proteomes" id="UP000241405">
    <property type="component" value="Unassembled WGS sequence"/>
</dbReference>
<dbReference type="EMBL" id="PYMO01000002">
    <property type="protein sequence ID" value="PSU26784.1"/>
    <property type="molecule type" value="Genomic_DNA"/>
</dbReference>
<dbReference type="EMBL" id="PYMP01000002">
    <property type="protein sequence ID" value="PSU53557.1"/>
    <property type="molecule type" value="Genomic_DNA"/>
</dbReference>
<name>A0A2T3PTC3_PHOPO</name>
<reference evidence="10" key="2">
    <citation type="submission" date="2019-11" db="EMBL/GenBank/DDBJ databases">
        <title>Comparative genomics of photobacteria reveal adaptation to distinct habitats.</title>
        <authorList>
            <person name="Fuertes-Perez S."/>
            <person name="Hilgarth M."/>
            <person name="Vogel R.F."/>
        </authorList>
    </citation>
    <scope>NUCLEOTIDE SEQUENCE</scope>
    <source>
        <strain evidence="10">TMW2.2145</strain>
    </source>
</reference>
<evidence type="ECO:0000256" key="4">
    <source>
        <dbReference type="ARBA" id="ARBA00022692"/>
    </source>
</evidence>
<dbReference type="HAMAP" id="MF_00236">
    <property type="entry name" value="TatA_E"/>
    <property type="match status" value="1"/>
</dbReference>
<dbReference type="NCBIfam" id="TIGR01411">
    <property type="entry name" value="tatAE"/>
    <property type="match status" value="1"/>
</dbReference>
<evidence type="ECO:0000256" key="3">
    <source>
        <dbReference type="ARBA" id="ARBA00022475"/>
    </source>
</evidence>
<evidence type="ECO:0000313" key="10">
    <source>
        <dbReference type="EMBL" id="MCF2301953.1"/>
    </source>
</evidence>
<dbReference type="AlphaFoldDB" id="A0A2T3PTC3"/>
<sequence>MGEISIGKLLIVAVIFVLLFGTKKLRTLGSDLGCALRGFQNAVKEEPQAKTETVIDSQPVSKSVNDQ</sequence>
<evidence type="ECO:0000256" key="6">
    <source>
        <dbReference type="ARBA" id="ARBA00022989"/>
    </source>
</evidence>
<comment type="subunit">
    <text evidence="9">The Tat system comprises two distinct complexes: a TatABC complex, containing multiple copies of TatA, TatB and TatC subunits, and a separate TatA complex, containing only TatA subunits. Substrates initially bind to the TatABC complex, which probably triggers association of the separate TatA complex to form the active translocon.</text>
</comment>
<dbReference type="OrthoDB" id="7066617at2"/>
<comment type="similarity">
    <text evidence="9">Belongs to the TatA/E family.</text>
</comment>
<keyword evidence="13" id="KW-1185">Reference proteome</keyword>
<dbReference type="PANTHER" id="PTHR42982:SF1">
    <property type="entry name" value="SEC-INDEPENDENT PROTEIN TRANSLOCASE PROTEIN TATA"/>
    <property type="match status" value="1"/>
</dbReference>
<keyword evidence="3 9" id="KW-1003">Cell membrane</keyword>
<proteinExistence type="inferred from homology"/>
<accession>A0A2T3PTC3</accession>
<keyword evidence="8 9" id="KW-0472">Membrane</keyword>
<dbReference type="Proteomes" id="UP000813876">
    <property type="component" value="Unassembled WGS sequence"/>
</dbReference>
<reference evidence="13 14" key="1">
    <citation type="submission" date="2018-03" db="EMBL/GenBank/DDBJ databases">
        <title>Whole genome sequencing of Histamine producing bacteria.</title>
        <authorList>
            <person name="Butler K."/>
        </authorList>
    </citation>
    <scope>NUCLEOTIDE SEQUENCE [LARGE SCALE GENOMIC DNA]</scope>
    <source>
        <strain evidence="12 14">FS-6.1</strain>
        <strain evidence="11 13">FS-6.2</strain>
    </source>
</reference>
<dbReference type="InterPro" id="IPR003369">
    <property type="entry name" value="TatA/B/E"/>
</dbReference>